<dbReference type="EMBL" id="JAGYWB010000015">
    <property type="protein sequence ID" value="KAI0497304.1"/>
    <property type="molecule type" value="Genomic_DNA"/>
</dbReference>
<gene>
    <name evidence="1" type="ORF">KFK09_020527</name>
</gene>
<organism evidence="1 2">
    <name type="scientific">Dendrobium nobile</name>
    <name type="common">Orchid</name>
    <dbReference type="NCBI Taxonomy" id="94219"/>
    <lineage>
        <taxon>Eukaryota</taxon>
        <taxon>Viridiplantae</taxon>
        <taxon>Streptophyta</taxon>
        <taxon>Embryophyta</taxon>
        <taxon>Tracheophyta</taxon>
        <taxon>Spermatophyta</taxon>
        <taxon>Magnoliopsida</taxon>
        <taxon>Liliopsida</taxon>
        <taxon>Asparagales</taxon>
        <taxon>Orchidaceae</taxon>
        <taxon>Epidendroideae</taxon>
        <taxon>Malaxideae</taxon>
        <taxon>Dendrobiinae</taxon>
        <taxon>Dendrobium</taxon>
    </lineage>
</organism>
<dbReference type="Proteomes" id="UP000829196">
    <property type="component" value="Unassembled WGS sequence"/>
</dbReference>
<evidence type="ECO:0000313" key="1">
    <source>
        <dbReference type="EMBL" id="KAI0497304.1"/>
    </source>
</evidence>
<evidence type="ECO:0000313" key="2">
    <source>
        <dbReference type="Proteomes" id="UP000829196"/>
    </source>
</evidence>
<accession>A0A8T3AMP4</accession>
<comment type="caution">
    <text evidence="1">The sequence shown here is derived from an EMBL/GenBank/DDBJ whole genome shotgun (WGS) entry which is preliminary data.</text>
</comment>
<protein>
    <submittedName>
        <fullName evidence="1">Uncharacterized protein</fullName>
    </submittedName>
</protein>
<keyword evidence="2" id="KW-1185">Reference proteome</keyword>
<name>A0A8T3AMP4_DENNO</name>
<sequence length="104" mass="12219">MCLEANKNTLYLYKECSGEDGVENKKCKQLFIYSHPNTIKFVFLSRLSNIQEKQIHLNQKELSRSRHSKAELLEWSSGASADGRVFILIAEFKHWRLEWMSRAL</sequence>
<proteinExistence type="predicted"/>
<reference evidence="1" key="1">
    <citation type="journal article" date="2022" name="Front. Genet.">
        <title>Chromosome-Scale Assembly of the Dendrobium nobile Genome Provides Insights Into the Molecular Mechanism of the Biosynthesis of the Medicinal Active Ingredient of Dendrobium.</title>
        <authorList>
            <person name="Xu Q."/>
            <person name="Niu S.-C."/>
            <person name="Li K.-L."/>
            <person name="Zheng P.-J."/>
            <person name="Zhang X.-J."/>
            <person name="Jia Y."/>
            <person name="Liu Y."/>
            <person name="Niu Y.-X."/>
            <person name="Yu L.-H."/>
            <person name="Chen D.-F."/>
            <person name="Zhang G.-Q."/>
        </authorList>
    </citation>
    <scope>NUCLEOTIDE SEQUENCE</scope>
    <source>
        <tissue evidence="1">Leaf</tissue>
    </source>
</reference>
<dbReference type="AlphaFoldDB" id="A0A8T3AMP4"/>